<accession>A1ZTA8</accession>
<dbReference type="AlphaFoldDB" id="A1ZTA8"/>
<comment type="caution">
    <text evidence="1">The sequence shown here is derived from an EMBL/GenBank/DDBJ whole genome shotgun (WGS) entry which is preliminary data.</text>
</comment>
<keyword evidence="2" id="KW-1185">Reference proteome</keyword>
<sequence length="42" mass="5148">MKESKYFCFFVMKTKAPSIPNNYNHMVLPMNNYWRLVLYSKL</sequence>
<protein>
    <submittedName>
        <fullName evidence="1">Uncharacterized protein</fullName>
    </submittedName>
</protein>
<organism evidence="1 2">
    <name type="scientific">Microscilla marina ATCC 23134</name>
    <dbReference type="NCBI Taxonomy" id="313606"/>
    <lineage>
        <taxon>Bacteria</taxon>
        <taxon>Pseudomonadati</taxon>
        <taxon>Bacteroidota</taxon>
        <taxon>Cytophagia</taxon>
        <taxon>Cytophagales</taxon>
        <taxon>Microscillaceae</taxon>
        <taxon>Microscilla</taxon>
    </lineage>
</organism>
<dbReference type="Proteomes" id="UP000004095">
    <property type="component" value="Unassembled WGS sequence"/>
</dbReference>
<proteinExistence type="predicted"/>
<dbReference type="EMBL" id="AAWS01000035">
    <property type="protein sequence ID" value="EAY26330.1"/>
    <property type="molecule type" value="Genomic_DNA"/>
</dbReference>
<reference evidence="1 2" key="1">
    <citation type="submission" date="2007-01" db="EMBL/GenBank/DDBJ databases">
        <authorList>
            <person name="Haygood M."/>
            <person name="Podell S."/>
            <person name="Anderson C."/>
            <person name="Hopkinson B."/>
            <person name="Roe K."/>
            <person name="Barbeau K."/>
            <person name="Gaasterland T."/>
            <person name="Ferriera S."/>
            <person name="Johnson J."/>
            <person name="Kravitz S."/>
            <person name="Beeson K."/>
            <person name="Sutton G."/>
            <person name="Rogers Y.-H."/>
            <person name="Friedman R."/>
            <person name="Frazier M."/>
            <person name="Venter J.C."/>
        </authorList>
    </citation>
    <scope>NUCLEOTIDE SEQUENCE [LARGE SCALE GENOMIC DNA]</scope>
    <source>
        <strain evidence="1 2">ATCC 23134</strain>
    </source>
</reference>
<evidence type="ECO:0000313" key="1">
    <source>
        <dbReference type="EMBL" id="EAY26330.1"/>
    </source>
</evidence>
<name>A1ZTA8_MICM2</name>
<gene>
    <name evidence="1" type="ORF">M23134_04608</name>
</gene>
<evidence type="ECO:0000313" key="2">
    <source>
        <dbReference type="Proteomes" id="UP000004095"/>
    </source>
</evidence>